<evidence type="ECO:0000313" key="1">
    <source>
        <dbReference type="EMBL" id="EEX17280.1"/>
    </source>
</evidence>
<accession>C9MT85</accession>
<comment type="caution">
    <text evidence="1">The sequence shown here is derived from an EMBL/GenBank/DDBJ whole genome shotgun (WGS) entry which is preliminary data.</text>
</comment>
<name>C9MT85_9BACT</name>
<reference evidence="1 2" key="1">
    <citation type="submission" date="2009-09" db="EMBL/GenBank/DDBJ databases">
        <authorList>
            <person name="Weinstock G."/>
            <person name="Sodergren E."/>
            <person name="Clifton S."/>
            <person name="Fulton L."/>
            <person name="Fulton B."/>
            <person name="Courtney L."/>
            <person name="Fronick C."/>
            <person name="Harrison M."/>
            <person name="Strong C."/>
            <person name="Farmer C."/>
            <person name="Delahaunty K."/>
            <person name="Markovic C."/>
            <person name="Hall O."/>
            <person name="Minx P."/>
            <person name="Tomlinson C."/>
            <person name="Mitreva M."/>
            <person name="Nelson J."/>
            <person name="Hou S."/>
            <person name="Wollam A."/>
            <person name="Pepin K.H."/>
            <person name="Johnson M."/>
            <person name="Bhonagiri V."/>
            <person name="Nash W.E."/>
            <person name="Warren W."/>
            <person name="Chinwalla A."/>
            <person name="Mardis E.R."/>
            <person name="Wilson R.K."/>
        </authorList>
    </citation>
    <scope>NUCLEOTIDE SEQUENCE [LARGE SCALE GENOMIC DNA]</scope>
    <source>
        <strain evidence="1 2">F0319</strain>
    </source>
</reference>
<dbReference type="STRING" id="649761.HMPREF0973_02856"/>
<organism evidence="1 2">
    <name type="scientific">Prevotella veroralis F0319</name>
    <dbReference type="NCBI Taxonomy" id="649761"/>
    <lineage>
        <taxon>Bacteria</taxon>
        <taxon>Pseudomonadati</taxon>
        <taxon>Bacteroidota</taxon>
        <taxon>Bacteroidia</taxon>
        <taxon>Bacteroidales</taxon>
        <taxon>Prevotellaceae</taxon>
        <taxon>Prevotella</taxon>
    </lineage>
</organism>
<dbReference type="HOGENOM" id="CLU_3203730_0_0_10"/>
<keyword evidence="2" id="KW-1185">Reference proteome</keyword>
<dbReference type="AlphaFoldDB" id="C9MT85"/>
<gene>
    <name evidence="1" type="ORF">HMPREF0973_02856</name>
</gene>
<proteinExistence type="predicted"/>
<sequence>MLAIRLERTSRSFPTYFSFVSNVHYCCLIMMRHSFHREETQVSSR</sequence>
<protein>
    <submittedName>
        <fullName evidence="1">Uncharacterized protein</fullName>
    </submittedName>
</protein>
<dbReference type="Proteomes" id="UP000003327">
    <property type="component" value="Unassembled WGS sequence"/>
</dbReference>
<dbReference type="EMBL" id="ACVA01000072">
    <property type="protein sequence ID" value="EEX17280.1"/>
    <property type="molecule type" value="Genomic_DNA"/>
</dbReference>
<evidence type="ECO:0000313" key="2">
    <source>
        <dbReference type="Proteomes" id="UP000003327"/>
    </source>
</evidence>